<dbReference type="InterPro" id="IPR056695">
    <property type="entry name" value="DUF7793"/>
</dbReference>
<evidence type="ECO:0000313" key="2">
    <source>
        <dbReference type="EMBL" id="MDC0719759.1"/>
    </source>
</evidence>
<sequence>MPIVFEERVTPRGRGYVRVGVTGVFDTAEAEAYVQHFTRGGPHFMRPTICVVTRGTEYTTEARKILVQVTEAGPTATVTSSPLVRAAINLMLRITGKSDTLRIFAAEPEALAWLDGQLDGR</sequence>
<reference evidence="2 3" key="1">
    <citation type="submission" date="2022-11" db="EMBL/GenBank/DDBJ databases">
        <title>Minimal conservation of predation-associated metabolite biosynthetic gene clusters underscores biosynthetic potential of Myxococcota including descriptions for ten novel species: Archangium lansinium sp. nov., Myxococcus landrumus sp. nov., Nannocystis bai.</title>
        <authorList>
            <person name="Ahearne A."/>
            <person name="Stevens C."/>
            <person name="Dowd S."/>
        </authorList>
    </citation>
    <scope>NUCLEOTIDE SEQUENCE [LARGE SCALE GENOMIC DNA]</scope>
    <source>
        <strain evidence="2 3">BB15-2</strain>
    </source>
</reference>
<dbReference type="EMBL" id="JAQNDL010000002">
    <property type="protein sequence ID" value="MDC0719759.1"/>
    <property type="molecule type" value="Genomic_DNA"/>
</dbReference>
<dbReference type="Proteomes" id="UP001221686">
    <property type="component" value="Unassembled WGS sequence"/>
</dbReference>
<feature type="domain" description="DUF7793" evidence="1">
    <location>
        <begin position="25"/>
        <end position="115"/>
    </location>
</feature>
<keyword evidence="3" id="KW-1185">Reference proteome</keyword>
<evidence type="ECO:0000313" key="3">
    <source>
        <dbReference type="Proteomes" id="UP001221686"/>
    </source>
</evidence>
<dbReference type="RefSeq" id="WP_272088260.1">
    <property type="nucleotide sequence ID" value="NZ_JAQNDL010000002.1"/>
</dbReference>
<evidence type="ECO:0000259" key="1">
    <source>
        <dbReference type="Pfam" id="PF25056"/>
    </source>
</evidence>
<dbReference type="Pfam" id="PF25056">
    <property type="entry name" value="DUF7793"/>
    <property type="match status" value="1"/>
</dbReference>
<name>A0ABT5E1K6_9BACT</name>
<accession>A0ABT5E1K6</accession>
<gene>
    <name evidence="2" type="ORF">POL25_22850</name>
</gene>
<proteinExistence type="predicted"/>
<organism evidence="2 3">
    <name type="scientific">Nannocystis bainbridge</name>
    <dbReference type="NCBI Taxonomy" id="2995303"/>
    <lineage>
        <taxon>Bacteria</taxon>
        <taxon>Pseudomonadati</taxon>
        <taxon>Myxococcota</taxon>
        <taxon>Polyangia</taxon>
        <taxon>Nannocystales</taxon>
        <taxon>Nannocystaceae</taxon>
        <taxon>Nannocystis</taxon>
    </lineage>
</organism>
<protein>
    <recommendedName>
        <fullName evidence="1">DUF7793 domain-containing protein</fullName>
    </recommendedName>
</protein>
<comment type="caution">
    <text evidence="2">The sequence shown here is derived from an EMBL/GenBank/DDBJ whole genome shotgun (WGS) entry which is preliminary data.</text>
</comment>